<dbReference type="RefSeq" id="WP_076820824.1">
    <property type="nucleotide sequence ID" value="NZ_MOMC01000071.1"/>
</dbReference>
<proteinExistence type="predicted"/>
<dbReference type="CDD" id="cd05379">
    <property type="entry name" value="CAP_bacterial"/>
    <property type="match status" value="1"/>
</dbReference>
<dbReference type="OrthoDB" id="68195at2"/>
<keyword evidence="5" id="KW-1185">Reference proteome</keyword>
<feature type="chain" id="PRO_5039426931" evidence="2">
    <location>
        <begin position="24"/>
        <end position="238"/>
    </location>
</feature>
<dbReference type="PRINTS" id="PR01217">
    <property type="entry name" value="PRICHEXTENSN"/>
</dbReference>
<dbReference type="Proteomes" id="UP000188929">
    <property type="component" value="Unassembled WGS sequence"/>
</dbReference>
<feature type="domain" description="SCP" evidence="3">
    <location>
        <begin position="120"/>
        <end position="235"/>
    </location>
</feature>
<dbReference type="AlphaFoldDB" id="A0A1V2I2K0"/>
<keyword evidence="2" id="KW-0732">Signal</keyword>
<name>A0A1V2I2K0_9ACTN</name>
<dbReference type="InterPro" id="IPR014044">
    <property type="entry name" value="CAP_dom"/>
</dbReference>
<dbReference type="PANTHER" id="PTHR31157:SF1">
    <property type="entry name" value="SCP DOMAIN-CONTAINING PROTEIN"/>
    <property type="match status" value="1"/>
</dbReference>
<comment type="caution">
    <text evidence="4">The sequence shown here is derived from an EMBL/GenBank/DDBJ whole genome shotgun (WGS) entry which is preliminary data.</text>
</comment>
<feature type="signal peptide" evidence="2">
    <location>
        <begin position="1"/>
        <end position="23"/>
    </location>
</feature>
<keyword evidence="4" id="KW-0645">Protease</keyword>
<reference evidence="5" key="1">
    <citation type="submission" date="2016-10" db="EMBL/GenBank/DDBJ databases">
        <title>Frankia sp. NRRL B-16386 Genome sequencing.</title>
        <authorList>
            <person name="Ghodhbane-Gtari F."/>
            <person name="Swanson E."/>
            <person name="Gueddou A."/>
            <person name="Hezbri K."/>
            <person name="Ktari K."/>
            <person name="Nouioui I."/>
            <person name="Morris K."/>
            <person name="Simpson S."/>
            <person name="Abebe-Akele F."/>
            <person name="Thomas K."/>
            <person name="Gtari M."/>
            <person name="Tisa L.S."/>
        </authorList>
    </citation>
    <scope>NUCLEOTIDE SEQUENCE [LARGE SCALE GENOMIC DNA]</scope>
    <source>
        <strain evidence="5">NRRL B-16386</strain>
    </source>
</reference>
<gene>
    <name evidence="4" type="ORF">BL253_30365</name>
</gene>
<sequence>MTSVSRSLTGVMAAVGLAAVLTACKPSSFPPPSGGGDPRPTATASPATSSPAASPSTTSSPTAVPTSSPAPPPPAPTTTPPRTVPTTRPPTRPPTTPAPRPTTTAPPPPAGGTQTDEVVRLTNVERSKAGCGPLAVDARLTAAAQGHSADMAQKNYFSHTSLDGRSFADRIRATGFPGTSIAENIAAGGTTAAQTVEMWMNSEGHRANILNCSYTHIGVGYAEGGSYRYYWTQDFGRL</sequence>
<evidence type="ECO:0000256" key="2">
    <source>
        <dbReference type="SAM" id="SignalP"/>
    </source>
</evidence>
<dbReference type="STRING" id="1834516.BL253_30365"/>
<evidence type="ECO:0000259" key="3">
    <source>
        <dbReference type="Pfam" id="PF00188"/>
    </source>
</evidence>
<accession>A0A1V2I2K0</accession>
<dbReference type="Gene3D" id="3.40.33.10">
    <property type="entry name" value="CAP"/>
    <property type="match status" value="1"/>
</dbReference>
<feature type="compositionally biased region" description="Pro residues" evidence="1">
    <location>
        <begin position="68"/>
        <end position="110"/>
    </location>
</feature>
<dbReference type="PANTHER" id="PTHR31157">
    <property type="entry name" value="SCP DOMAIN-CONTAINING PROTEIN"/>
    <property type="match status" value="1"/>
</dbReference>
<dbReference type="EMBL" id="MOMC01000071">
    <property type="protein sequence ID" value="ONH24446.1"/>
    <property type="molecule type" value="Genomic_DNA"/>
</dbReference>
<keyword evidence="4" id="KW-0378">Hydrolase</keyword>
<dbReference type="Pfam" id="PF00188">
    <property type="entry name" value="CAP"/>
    <property type="match status" value="1"/>
</dbReference>
<dbReference type="GO" id="GO:0006508">
    <property type="term" value="P:proteolysis"/>
    <property type="evidence" value="ECO:0007669"/>
    <property type="project" value="UniProtKB-KW"/>
</dbReference>
<dbReference type="InterPro" id="IPR035940">
    <property type="entry name" value="CAP_sf"/>
</dbReference>
<evidence type="ECO:0000313" key="4">
    <source>
        <dbReference type="EMBL" id="ONH24446.1"/>
    </source>
</evidence>
<dbReference type="SUPFAM" id="SSF55797">
    <property type="entry name" value="PR-1-like"/>
    <property type="match status" value="1"/>
</dbReference>
<feature type="region of interest" description="Disordered" evidence="1">
    <location>
        <begin position="24"/>
        <end position="115"/>
    </location>
</feature>
<dbReference type="PROSITE" id="PS51257">
    <property type="entry name" value="PROKAR_LIPOPROTEIN"/>
    <property type="match status" value="1"/>
</dbReference>
<evidence type="ECO:0000313" key="5">
    <source>
        <dbReference type="Proteomes" id="UP000188929"/>
    </source>
</evidence>
<organism evidence="4 5">
    <name type="scientific">Pseudofrankia asymbiotica</name>
    <dbReference type="NCBI Taxonomy" id="1834516"/>
    <lineage>
        <taxon>Bacteria</taxon>
        <taxon>Bacillati</taxon>
        <taxon>Actinomycetota</taxon>
        <taxon>Actinomycetes</taxon>
        <taxon>Frankiales</taxon>
        <taxon>Frankiaceae</taxon>
        <taxon>Pseudofrankia</taxon>
    </lineage>
</organism>
<protein>
    <submittedName>
        <fullName evidence="4">Serine protease</fullName>
    </submittedName>
</protein>
<dbReference type="GO" id="GO:0008233">
    <property type="term" value="F:peptidase activity"/>
    <property type="evidence" value="ECO:0007669"/>
    <property type="project" value="UniProtKB-KW"/>
</dbReference>
<evidence type="ECO:0000256" key="1">
    <source>
        <dbReference type="SAM" id="MobiDB-lite"/>
    </source>
</evidence>
<feature type="compositionally biased region" description="Low complexity" evidence="1">
    <location>
        <begin position="38"/>
        <end position="67"/>
    </location>
</feature>